<proteinExistence type="predicted"/>
<evidence type="ECO:0000313" key="1">
    <source>
        <dbReference type="EMBL" id="GGD82041.1"/>
    </source>
</evidence>
<reference evidence="1" key="4">
    <citation type="submission" date="2024-05" db="EMBL/GenBank/DDBJ databases">
        <authorList>
            <person name="Sun Q."/>
            <person name="Zhou Y."/>
        </authorList>
    </citation>
    <scope>NUCLEOTIDE SEQUENCE</scope>
    <source>
        <strain evidence="1">CGMCC 1.11013</strain>
    </source>
</reference>
<accession>A0A069P6L2</accession>
<comment type="caution">
    <text evidence="2">The sequence shown here is derived from an EMBL/GenBank/DDBJ whole genome shotgun (WGS) entry which is preliminary data.</text>
</comment>
<sequence length="338" mass="36625">MTLSLWLTRFPSLIALVAAFVWPMSHAQAEGSVKIVDQYGIGSLLLKVAKDQKLIEKQGARAGLAIDVQWTTLSGGAAVNEALLSGAADVATLGIGPLMTIWDRTRGHQDFRALSAQSAVPVYLVSNDPRIRSIKDIGEKDRIAVVSVAVSQQGRLLQMAAAQAFGNDHYARLDRFEVNMPHADATTAMLSGSSVIDLHFSNAPYQYQELDDPKIHKVLSSTDILGGLATSSVAVTSDKWRRDNPKTYAAVRAALADAAKLIEADKTQAAAIYIREDGSKLSPAFVERILNDKEVSFATTPNNTLPLGSFLYKVGVIRHEPKSWRDYFFADDPAAQGS</sequence>
<protein>
    <submittedName>
        <fullName evidence="2">Nitrate ABC transporter substrate-binding protein</fullName>
    </submittedName>
</protein>
<dbReference type="PANTHER" id="PTHR30024">
    <property type="entry name" value="ALIPHATIC SULFONATES-BINDING PROTEIN-RELATED"/>
    <property type="match status" value="1"/>
</dbReference>
<dbReference type="AlphaFoldDB" id="A0A069P6L2"/>
<dbReference type="OrthoDB" id="6003871at2"/>
<name>A0A069P6L2_9BURK</name>
<dbReference type="EMBL" id="JFHE01000006">
    <property type="protein sequence ID" value="KDR35539.1"/>
    <property type="molecule type" value="Genomic_DNA"/>
</dbReference>
<dbReference type="EMBL" id="BMEG01000007">
    <property type="protein sequence ID" value="GGD82041.1"/>
    <property type="molecule type" value="Genomic_DNA"/>
</dbReference>
<organism evidence="2 3">
    <name type="scientific">Caballeronia grimmiae</name>
    <dbReference type="NCBI Taxonomy" id="1071679"/>
    <lineage>
        <taxon>Bacteria</taxon>
        <taxon>Pseudomonadati</taxon>
        <taxon>Pseudomonadota</taxon>
        <taxon>Betaproteobacteria</taxon>
        <taxon>Burkholderiales</taxon>
        <taxon>Burkholderiaceae</taxon>
        <taxon>Caballeronia</taxon>
    </lineage>
</organism>
<reference evidence="4" key="3">
    <citation type="journal article" date="2019" name="Int. J. Syst. Evol. Microbiol.">
        <title>The Global Catalogue of Microorganisms (GCM) 10K type strain sequencing project: providing services to taxonomists for standard genome sequencing and annotation.</title>
        <authorList>
            <consortium name="The Broad Institute Genomics Platform"/>
            <consortium name="The Broad Institute Genome Sequencing Center for Infectious Disease"/>
            <person name="Wu L."/>
            <person name="Ma J."/>
        </authorList>
    </citation>
    <scope>NUCLEOTIDE SEQUENCE [LARGE SCALE GENOMIC DNA]</scope>
    <source>
        <strain evidence="4">CGMCC 1.11013</strain>
    </source>
</reference>
<dbReference type="STRING" id="1071679.BG57_27215"/>
<dbReference type="Proteomes" id="UP000027439">
    <property type="component" value="Unassembled WGS sequence"/>
</dbReference>
<gene>
    <name evidence="2" type="ORF">BG57_27215</name>
    <name evidence="1" type="ORF">GCM10010985_40620</name>
</gene>
<reference evidence="1" key="1">
    <citation type="journal article" date="2014" name="Int. J. Syst. Evol. Microbiol.">
        <title>Complete genome of a new Firmicutes species belonging to the dominant human colonic microbiota ('Ruminococcus bicirculans') reveals two chromosomes and a selective capacity to utilize plant glucans.</title>
        <authorList>
            <consortium name="NISC Comparative Sequencing Program"/>
            <person name="Wegmann U."/>
            <person name="Louis P."/>
            <person name="Goesmann A."/>
            <person name="Henrissat B."/>
            <person name="Duncan S.H."/>
            <person name="Flint H.J."/>
        </authorList>
    </citation>
    <scope>NUCLEOTIDE SEQUENCE</scope>
    <source>
        <strain evidence="1">CGMCC 1.11013</strain>
    </source>
</reference>
<keyword evidence="4" id="KW-1185">Reference proteome</keyword>
<evidence type="ECO:0000313" key="3">
    <source>
        <dbReference type="Proteomes" id="UP000027439"/>
    </source>
</evidence>
<dbReference type="eggNOG" id="COG0715">
    <property type="taxonomic scope" value="Bacteria"/>
</dbReference>
<evidence type="ECO:0000313" key="4">
    <source>
        <dbReference type="Proteomes" id="UP000597138"/>
    </source>
</evidence>
<dbReference type="RefSeq" id="WP_035962504.1">
    <property type="nucleotide sequence ID" value="NZ_BMEG01000007.1"/>
</dbReference>
<dbReference type="PANTHER" id="PTHR30024:SF2">
    <property type="entry name" value="ABC TRANSPORTER SUBSTRATE-BINDING PROTEIN"/>
    <property type="match status" value="1"/>
</dbReference>
<dbReference type="Proteomes" id="UP000597138">
    <property type="component" value="Unassembled WGS sequence"/>
</dbReference>
<dbReference type="Gene3D" id="3.40.190.10">
    <property type="entry name" value="Periplasmic binding protein-like II"/>
    <property type="match status" value="2"/>
</dbReference>
<evidence type="ECO:0000313" key="2">
    <source>
        <dbReference type="EMBL" id="KDR35539.1"/>
    </source>
</evidence>
<reference evidence="2 3" key="2">
    <citation type="submission" date="2014-03" db="EMBL/GenBank/DDBJ databases">
        <title>Draft Genome Sequences of Four Burkholderia Strains.</title>
        <authorList>
            <person name="Liu X.Y."/>
            <person name="Li C.X."/>
            <person name="Xu J.H."/>
        </authorList>
    </citation>
    <scope>NUCLEOTIDE SEQUENCE [LARGE SCALE GENOMIC DNA]</scope>
    <source>
        <strain evidence="2 3">R27</strain>
    </source>
</reference>
<dbReference type="SUPFAM" id="SSF53850">
    <property type="entry name" value="Periplasmic binding protein-like II"/>
    <property type="match status" value="1"/>
</dbReference>